<dbReference type="InterPro" id="IPR050223">
    <property type="entry name" value="D-isomer_2-hydroxyacid_DH"/>
</dbReference>
<protein>
    <submittedName>
        <fullName evidence="4">D-isomer specific 2-hydroxyacid dehydrogenase</fullName>
    </submittedName>
</protein>
<dbReference type="PROSITE" id="PS00065">
    <property type="entry name" value="D_2_HYDROXYACID_DH_1"/>
    <property type="match status" value="1"/>
</dbReference>
<dbReference type="Pfam" id="PF02826">
    <property type="entry name" value="2-Hacid_dh_C"/>
    <property type="match status" value="1"/>
</dbReference>
<organism evidence="4 5">
    <name type="scientific">Fusarium solani</name>
    <name type="common">Filamentous fungus</name>
    <dbReference type="NCBI Taxonomy" id="169388"/>
    <lineage>
        <taxon>Eukaryota</taxon>
        <taxon>Fungi</taxon>
        <taxon>Dikarya</taxon>
        <taxon>Ascomycota</taxon>
        <taxon>Pezizomycotina</taxon>
        <taxon>Sordariomycetes</taxon>
        <taxon>Hypocreomycetidae</taxon>
        <taxon>Hypocreales</taxon>
        <taxon>Nectriaceae</taxon>
        <taxon>Fusarium</taxon>
        <taxon>Fusarium solani species complex</taxon>
    </lineage>
</organism>
<keyword evidence="5" id="KW-1185">Reference proteome</keyword>
<dbReference type="GO" id="GO:0005829">
    <property type="term" value="C:cytosol"/>
    <property type="evidence" value="ECO:0007669"/>
    <property type="project" value="TreeGrafter"/>
</dbReference>
<evidence type="ECO:0000256" key="2">
    <source>
        <dbReference type="ARBA" id="ARBA00023027"/>
    </source>
</evidence>
<name>A0A9P9KT68_FUSSL</name>
<evidence type="ECO:0000256" key="1">
    <source>
        <dbReference type="ARBA" id="ARBA00023002"/>
    </source>
</evidence>
<dbReference type="PANTHER" id="PTHR10996">
    <property type="entry name" value="2-HYDROXYACID DEHYDROGENASE-RELATED"/>
    <property type="match status" value="1"/>
</dbReference>
<dbReference type="InterPro" id="IPR029752">
    <property type="entry name" value="D-isomer_DH_CS1"/>
</dbReference>
<comment type="caution">
    <text evidence="4">The sequence shown here is derived from an EMBL/GenBank/DDBJ whole genome shotgun (WGS) entry which is preliminary data.</text>
</comment>
<keyword evidence="1" id="KW-0560">Oxidoreductase</keyword>
<reference evidence="4" key="1">
    <citation type="journal article" date="2021" name="Nat. Commun.">
        <title>Genetic determinants of endophytism in the Arabidopsis root mycobiome.</title>
        <authorList>
            <person name="Mesny F."/>
            <person name="Miyauchi S."/>
            <person name="Thiergart T."/>
            <person name="Pickel B."/>
            <person name="Atanasova L."/>
            <person name="Karlsson M."/>
            <person name="Huettel B."/>
            <person name="Barry K.W."/>
            <person name="Haridas S."/>
            <person name="Chen C."/>
            <person name="Bauer D."/>
            <person name="Andreopoulos W."/>
            <person name="Pangilinan J."/>
            <person name="LaButti K."/>
            <person name="Riley R."/>
            <person name="Lipzen A."/>
            <person name="Clum A."/>
            <person name="Drula E."/>
            <person name="Henrissat B."/>
            <person name="Kohler A."/>
            <person name="Grigoriev I.V."/>
            <person name="Martin F.M."/>
            <person name="Hacquard S."/>
        </authorList>
    </citation>
    <scope>NUCLEOTIDE SEQUENCE</scope>
    <source>
        <strain evidence="4">FSSC 5 MPI-SDFR-AT-0091</strain>
    </source>
</reference>
<keyword evidence="2" id="KW-0520">NAD</keyword>
<gene>
    <name evidence="4" type="ORF">B0J15DRAFT_462146</name>
</gene>
<dbReference type="OrthoDB" id="9991913at2759"/>
<evidence type="ECO:0000313" key="4">
    <source>
        <dbReference type="EMBL" id="KAH7268108.1"/>
    </source>
</evidence>
<dbReference type="GO" id="GO:0016618">
    <property type="term" value="F:hydroxypyruvate reductase [NAD(P)H] activity"/>
    <property type="evidence" value="ECO:0007669"/>
    <property type="project" value="TreeGrafter"/>
</dbReference>
<sequence>MGSLPTPSPETVATDKPTIVYLGSLLPAAAKVAASLASRFNIVPYKPSSQEDFYKDLESPTSPLAHASAILRLGGESTTGLPNGWTIGVGRWTPTLPRSLTLLINLGHGLESEDIAGNAARGITVRSTAGGTDATATVALYLVISAFRLLGAAEKAARTGDPQAFVGAMTRASKNSLEPSGKSVGIIGYGRIGKRIGQLLYALDMQINYFSRSQNDRKVETNEIGVAWSNLDEMVSAVDCVVLSCPYSRETHHILDKDRIKLMKTGVRVVNVARGKCIDEEALIWGIETGIIGGAGLDVYEFEPRISQKLLDLDCVALLPHVAGLSVESAENHMKHALEQAAEFLIEKAKRR</sequence>
<accession>A0A9P9KT68</accession>
<dbReference type="Gene3D" id="3.40.50.720">
    <property type="entry name" value="NAD(P)-binding Rossmann-like Domain"/>
    <property type="match status" value="2"/>
</dbReference>
<dbReference type="Proteomes" id="UP000736672">
    <property type="component" value="Unassembled WGS sequence"/>
</dbReference>
<dbReference type="GO" id="GO:0030267">
    <property type="term" value="F:glyoxylate reductase (NADPH) activity"/>
    <property type="evidence" value="ECO:0007669"/>
    <property type="project" value="TreeGrafter"/>
</dbReference>
<dbReference type="EMBL" id="JAGTJS010000005">
    <property type="protein sequence ID" value="KAH7268108.1"/>
    <property type="molecule type" value="Genomic_DNA"/>
</dbReference>
<evidence type="ECO:0000259" key="3">
    <source>
        <dbReference type="Pfam" id="PF02826"/>
    </source>
</evidence>
<dbReference type="InterPro" id="IPR036291">
    <property type="entry name" value="NAD(P)-bd_dom_sf"/>
</dbReference>
<feature type="domain" description="D-isomer specific 2-hydroxyacid dehydrogenase NAD-binding" evidence="3">
    <location>
        <begin position="142"/>
        <end position="323"/>
    </location>
</feature>
<dbReference type="InterPro" id="IPR006140">
    <property type="entry name" value="D-isomer_DH_NAD-bd"/>
</dbReference>
<proteinExistence type="predicted"/>
<evidence type="ECO:0000313" key="5">
    <source>
        <dbReference type="Proteomes" id="UP000736672"/>
    </source>
</evidence>
<dbReference type="SUPFAM" id="SSF51735">
    <property type="entry name" value="NAD(P)-binding Rossmann-fold domains"/>
    <property type="match status" value="1"/>
</dbReference>
<dbReference type="PANTHER" id="PTHR10996:SF178">
    <property type="entry name" value="2-HYDROXYACID DEHYDROGENASE YGL185C-RELATED"/>
    <property type="match status" value="1"/>
</dbReference>
<dbReference type="AlphaFoldDB" id="A0A9P9KT68"/>
<dbReference type="GO" id="GO:0051287">
    <property type="term" value="F:NAD binding"/>
    <property type="evidence" value="ECO:0007669"/>
    <property type="project" value="InterPro"/>
</dbReference>